<dbReference type="AlphaFoldDB" id="A0A9P4QDS6"/>
<evidence type="ECO:0000313" key="2">
    <source>
        <dbReference type="Proteomes" id="UP000799441"/>
    </source>
</evidence>
<sequence>MTTIDIKSYAEAKVGTPTMDHAFEFDWLQKFFDWLTGSRAGGPSMSCSSFDSIFFDNGNANRLEDVFNSLASSLNIEDFVGMNDQFNQLYKGSVANQQTLKNICAAVSGKTKKANPRMPSKQFDKVGNDVKQQLDVLETVYWGVQTINYGPVMDKITTTYSRILNALSKLDSDAQCSSGTNPGISDYFETYVQALMFGANYGISDSSSKCAQNLLQYASDNLNIMQTWINGDATRQSTIDGLGERYDFYNKLGNPADSSDTTWRIAFNAPVLSKEKRQDGAACSLPSSQTGTATSDIISATITSGGSTFITATRTGNSSTSAFTPYCSNWANPQEDIDYCTCTDGLRFEPATSGNVCPIASPGPSSLLISSSTSSTVTSAWTTTTTDIGGDVIACTSWSTLDIGVAASVCVGSTISTFTPSPTTTETPTPTPTAKFEMAFDLMEYEGLTGTQWYAYANGYDDSTNVCEDSIDVLDAPEDVDPTRGDAVPFPDFPGGIDIRQKEVMGYKNCKYVGTSDAPGRLQCDGLDAGCEEQIYTGDQLYCQAIDGSIDNIYPKVICAF</sequence>
<proteinExistence type="predicted"/>
<organism evidence="1 2">
    <name type="scientific">Polychaeton citri CBS 116435</name>
    <dbReference type="NCBI Taxonomy" id="1314669"/>
    <lineage>
        <taxon>Eukaryota</taxon>
        <taxon>Fungi</taxon>
        <taxon>Dikarya</taxon>
        <taxon>Ascomycota</taxon>
        <taxon>Pezizomycotina</taxon>
        <taxon>Dothideomycetes</taxon>
        <taxon>Dothideomycetidae</taxon>
        <taxon>Capnodiales</taxon>
        <taxon>Capnodiaceae</taxon>
        <taxon>Polychaeton</taxon>
    </lineage>
</organism>
<evidence type="ECO:0000313" key="1">
    <source>
        <dbReference type="EMBL" id="KAF2723096.1"/>
    </source>
</evidence>
<dbReference type="EMBL" id="MU003778">
    <property type="protein sequence ID" value="KAF2723096.1"/>
    <property type="molecule type" value="Genomic_DNA"/>
</dbReference>
<name>A0A9P4QDS6_9PEZI</name>
<accession>A0A9P4QDS6</accession>
<gene>
    <name evidence="1" type="ORF">K431DRAFT_283262</name>
</gene>
<dbReference type="Proteomes" id="UP000799441">
    <property type="component" value="Unassembled WGS sequence"/>
</dbReference>
<keyword evidence="2" id="KW-1185">Reference proteome</keyword>
<dbReference type="OrthoDB" id="3905008at2759"/>
<protein>
    <submittedName>
        <fullName evidence="1">Uncharacterized protein</fullName>
    </submittedName>
</protein>
<comment type="caution">
    <text evidence="1">The sequence shown here is derived from an EMBL/GenBank/DDBJ whole genome shotgun (WGS) entry which is preliminary data.</text>
</comment>
<reference evidence="1" key="1">
    <citation type="journal article" date="2020" name="Stud. Mycol.">
        <title>101 Dothideomycetes genomes: a test case for predicting lifestyles and emergence of pathogens.</title>
        <authorList>
            <person name="Haridas S."/>
            <person name="Albert R."/>
            <person name="Binder M."/>
            <person name="Bloem J."/>
            <person name="Labutti K."/>
            <person name="Salamov A."/>
            <person name="Andreopoulos B."/>
            <person name="Baker S."/>
            <person name="Barry K."/>
            <person name="Bills G."/>
            <person name="Bluhm B."/>
            <person name="Cannon C."/>
            <person name="Castanera R."/>
            <person name="Culley D."/>
            <person name="Daum C."/>
            <person name="Ezra D."/>
            <person name="Gonzalez J."/>
            <person name="Henrissat B."/>
            <person name="Kuo A."/>
            <person name="Liang C."/>
            <person name="Lipzen A."/>
            <person name="Lutzoni F."/>
            <person name="Magnuson J."/>
            <person name="Mondo S."/>
            <person name="Nolan M."/>
            <person name="Ohm R."/>
            <person name="Pangilinan J."/>
            <person name="Park H.-J."/>
            <person name="Ramirez L."/>
            <person name="Alfaro M."/>
            <person name="Sun H."/>
            <person name="Tritt A."/>
            <person name="Yoshinaga Y."/>
            <person name="Zwiers L.-H."/>
            <person name="Turgeon B."/>
            <person name="Goodwin S."/>
            <person name="Spatafora J."/>
            <person name="Crous P."/>
            <person name="Grigoriev I."/>
        </authorList>
    </citation>
    <scope>NUCLEOTIDE SEQUENCE</scope>
    <source>
        <strain evidence="1">CBS 116435</strain>
    </source>
</reference>